<feature type="region of interest" description="Disordered" evidence="1">
    <location>
        <begin position="308"/>
        <end position="348"/>
    </location>
</feature>
<proteinExistence type="predicted"/>
<accession>A0A0G4FPH7</accession>
<reference evidence="3" key="1">
    <citation type="submission" date="2014-11" db="EMBL/GenBank/DDBJ databases">
        <authorList>
            <person name="Otto D Thomas"/>
            <person name="Naeem Raeece"/>
        </authorList>
    </citation>
    <scope>NUCLEOTIDE SEQUENCE</scope>
</reference>
<evidence type="ECO:0000256" key="2">
    <source>
        <dbReference type="SAM" id="Phobius"/>
    </source>
</evidence>
<evidence type="ECO:0000313" key="3">
    <source>
        <dbReference type="EMBL" id="CEM16338.1"/>
    </source>
</evidence>
<feature type="transmembrane region" description="Helical" evidence="2">
    <location>
        <begin position="400"/>
        <end position="418"/>
    </location>
</feature>
<sequence>MSLLRASARGAAFLAGRQAAPPARVVKVIPASQESAADKFYRWLDVTGFVSRYYNRKLWVLDRDPRNRVACHMFTEVERKWDWFKNAMVWFMAPWPAYACFYMMSHCFSKPPAPTSSIAYFFPVTMDKWGENYDQTYWSPSRMSGWWTCWGGKMRHCKQCPLLDFQCKRECIDDLRQKGYWMWSYGPQLNAPRNPETLDEFLGTPVSCACEASVVPRPSFLMRVPLEDHSDSLFLPVVGGSKEETQIENAPRDRTVTPTQCIFQLDSSPPSPSTAASTAYIHPVLFPIPASEPSSVLVSPSGSHEAATAASLDLPAQNRTGPSVSREGKQVEAAAFSPTESTPSESVMDGCVSTPSCRAVSPSFGDALPHADGAGEGEEDAVESLREFQKLMRDGRRRDSIAFTFAGAAFACAGVGLIEMGVPAFSLLLCLMLVCIFGSVYLSGAVRKGRGKVEGFGFEVDLEFGEPIGWQREQWWQRAVKELKTLRAWERRETYVAQFVEAEEEEEEEENQKPEEEKEKKQKTSPPPQVPHSECLPYPLPVSPSPSQRAASASANFGETVRRQWVVEPESEKTAIDTAADEMQWEFFVERGSEWDMSQREAKTRLKAAQKARDKGDDAASDLQRRANEAVRKSNRLKPSEGGQRSPAETVAQGRVPRQSGTETETDRRAAQSTRGSTETGSERETQGGAHWWVWEMAARGMEDTRQAVTETVAAARSLFLWTVGM</sequence>
<gene>
    <name evidence="3" type="ORF">Cvel_18103</name>
</gene>
<feature type="region of interest" description="Disordered" evidence="1">
    <location>
        <begin position="501"/>
        <end position="557"/>
    </location>
</feature>
<feature type="compositionally biased region" description="Acidic residues" evidence="1">
    <location>
        <begin position="501"/>
        <end position="510"/>
    </location>
</feature>
<keyword evidence="2" id="KW-1133">Transmembrane helix</keyword>
<organism evidence="3">
    <name type="scientific">Chromera velia CCMP2878</name>
    <dbReference type="NCBI Taxonomy" id="1169474"/>
    <lineage>
        <taxon>Eukaryota</taxon>
        <taxon>Sar</taxon>
        <taxon>Alveolata</taxon>
        <taxon>Colpodellida</taxon>
        <taxon>Chromeraceae</taxon>
        <taxon>Chromera</taxon>
    </lineage>
</organism>
<keyword evidence="2" id="KW-0812">Transmembrane</keyword>
<dbReference type="VEuPathDB" id="CryptoDB:Cvel_18103"/>
<feature type="compositionally biased region" description="Basic and acidic residues" evidence="1">
    <location>
        <begin position="611"/>
        <end position="632"/>
    </location>
</feature>
<evidence type="ECO:0000256" key="1">
    <source>
        <dbReference type="SAM" id="MobiDB-lite"/>
    </source>
</evidence>
<dbReference type="AlphaFoldDB" id="A0A0G4FPH7"/>
<feature type="compositionally biased region" description="Polar residues" evidence="1">
    <location>
        <begin position="671"/>
        <end position="680"/>
    </location>
</feature>
<keyword evidence="2" id="KW-0472">Membrane</keyword>
<feature type="transmembrane region" description="Helical" evidence="2">
    <location>
        <begin position="424"/>
        <end position="442"/>
    </location>
</feature>
<feature type="region of interest" description="Disordered" evidence="1">
    <location>
        <begin position="596"/>
        <end position="690"/>
    </location>
</feature>
<evidence type="ECO:0008006" key="4">
    <source>
        <dbReference type="Google" id="ProtNLM"/>
    </source>
</evidence>
<feature type="compositionally biased region" description="Low complexity" evidence="1">
    <location>
        <begin position="545"/>
        <end position="555"/>
    </location>
</feature>
<feature type="compositionally biased region" description="Basic and acidic residues" evidence="1">
    <location>
        <begin position="511"/>
        <end position="522"/>
    </location>
</feature>
<dbReference type="EMBL" id="CDMZ01000534">
    <property type="protein sequence ID" value="CEM16338.1"/>
    <property type="molecule type" value="Genomic_DNA"/>
</dbReference>
<name>A0A0G4FPH7_9ALVE</name>
<protein>
    <recommendedName>
        <fullName evidence="4">Transmembrane protein</fullName>
    </recommendedName>
</protein>